<organism evidence="2 3">
    <name type="scientific">Bradyrhizobium lablabi</name>
    <dbReference type="NCBI Taxonomy" id="722472"/>
    <lineage>
        <taxon>Bacteria</taxon>
        <taxon>Pseudomonadati</taxon>
        <taxon>Pseudomonadota</taxon>
        <taxon>Alphaproteobacteria</taxon>
        <taxon>Hyphomicrobiales</taxon>
        <taxon>Nitrobacteraceae</taxon>
        <taxon>Bradyrhizobium</taxon>
    </lineage>
</organism>
<name>A0A1M6YWP3_9BRAD</name>
<feature type="transmembrane region" description="Helical" evidence="1">
    <location>
        <begin position="184"/>
        <end position="203"/>
    </location>
</feature>
<feature type="transmembrane region" description="Helical" evidence="1">
    <location>
        <begin position="12"/>
        <end position="32"/>
    </location>
</feature>
<feature type="transmembrane region" description="Helical" evidence="1">
    <location>
        <begin position="121"/>
        <end position="141"/>
    </location>
</feature>
<evidence type="ECO:0000313" key="2">
    <source>
        <dbReference type="EMBL" id="SHL22525.1"/>
    </source>
</evidence>
<protein>
    <submittedName>
        <fullName evidence="2">Uncharacterized protein</fullName>
    </submittedName>
</protein>
<proteinExistence type="predicted"/>
<dbReference type="OrthoDB" id="8240150at2"/>
<sequence length="237" mass="25714">MLRMISLKAFVVSNIAHWIFFVTGWVLAMLFYCAGETISSDGTASLATVFDQMKSSDGFLATTTLIFFLAPIPAGYIAAKIAPHEKLLNGALSISAWFVFCVCDTIWGSGGGDSTAHMPHWLDALTTYGVPIPAMLGAYIWHLRADRGAFATANVHQDYHARADLQRETPMQPTASNQNQARRFGRAGTGLGTFVFLLMQFLLTQHERNVLLLAMIVALGLVVVIAFALKALKGTSG</sequence>
<reference evidence="2 3" key="1">
    <citation type="submission" date="2016-11" db="EMBL/GenBank/DDBJ databases">
        <authorList>
            <person name="Jaros S."/>
            <person name="Januszkiewicz K."/>
            <person name="Wedrychowicz H."/>
        </authorList>
    </citation>
    <scope>NUCLEOTIDE SEQUENCE [LARGE SCALE GENOMIC DNA]</scope>
    <source>
        <strain evidence="2 3">GAS499</strain>
    </source>
</reference>
<dbReference type="RefSeq" id="WP_154071466.1">
    <property type="nucleotide sequence ID" value="NZ_LT670844.1"/>
</dbReference>
<dbReference type="EMBL" id="LT670844">
    <property type="protein sequence ID" value="SHL22525.1"/>
    <property type="molecule type" value="Genomic_DNA"/>
</dbReference>
<evidence type="ECO:0000313" key="3">
    <source>
        <dbReference type="Proteomes" id="UP000189935"/>
    </source>
</evidence>
<dbReference type="AlphaFoldDB" id="A0A1M6YWP3"/>
<feature type="transmembrane region" description="Helical" evidence="1">
    <location>
        <begin position="209"/>
        <end position="229"/>
    </location>
</feature>
<keyword evidence="1" id="KW-0472">Membrane</keyword>
<feature type="transmembrane region" description="Helical" evidence="1">
    <location>
        <begin position="91"/>
        <end position="109"/>
    </location>
</feature>
<feature type="transmembrane region" description="Helical" evidence="1">
    <location>
        <begin position="59"/>
        <end position="79"/>
    </location>
</feature>
<evidence type="ECO:0000256" key="1">
    <source>
        <dbReference type="SAM" id="Phobius"/>
    </source>
</evidence>
<keyword evidence="1" id="KW-1133">Transmembrane helix</keyword>
<keyword evidence="1" id="KW-0812">Transmembrane</keyword>
<gene>
    <name evidence="2" type="ORF">SAMN05444159_5363</name>
</gene>
<accession>A0A1M6YWP3</accession>
<dbReference type="Proteomes" id="UP000189935">
    <property type="component" value="Chromosome I"/>
</dbReference>